<gene>
    <name evidence="2" type="ORF">HMA55_03080</name>
</gene>
<dbReference type="RefSeq" id="WP_181191625.1">
    <property type="nucleotide sequence ID" value="NZ_JABFED010000002.1"/>
</dbReference>
<feature type="domain" description="BFN" evidence="1">
    <location>
        <begin position="1"/>
        <end position="129"/>
    </location>
</feature>
<proteinExistence type="predicted"/>
<dbReference type="AlphaFoldDB" id="A0A7V8UT54"/>
<dbReference type="Pfam" id="PF02577">
    <property type="entry name" value="BFN_dom"/>
    <property type="match status" value="1"/>
</dbReference>
<dbReference type="EMBL" id="JABFED010000002">
    <property type="protein sequence ID" value="MBA1836893.1"/>
    <property type="molecule type" value="Genomic_DNA"/>
</dbReference>
<evidence type="ECO:0000313" key="2">
    <source>
        <dbReference type="EMBL" id="MBA1836893.1"/>
    </source>
</evidence>
<sequence length="186" mass="19534">MEAVSLLGVFPVGPEDFLCALLQRSTNGRCIPVWLPPMEGSELAARLDGWAPNRPRPTDALAQLIGGVTAGVEAIELSSYLNGTFMATLTLVGGTEIDLRASDALLLASEIDVELTVDDAVAAQASVFISEEDAMRYLETEIDTGNMPDQSASASGDAQADADFEALMRSLGVQDSDLGEGDPEEG</sequence>
<dbReference type="PROSITE" id="PS51658">
    <property type="entry name" value="BFN"/>
    <property type="match status" value="1"/>
</dbReference>
<protein>
    <submittedName>
        <fullName evidence="2">Bifunctional nuclease family protein</fullName>
    </submittedName>
</protein>
<reference evidence="2 3" key="1">
    <citation type="submission" date="2020-05" db="EMBL/GenBank/DDBJ databases">
        <title>Descriptions of Corynebacterium xxxx sp. nov., Corynebacterium yyyy sp. nov. and Corynebacterium zzzz sp. nov.</title>
        <authorList>
            <person name="Zhang G."/>
        </authorList>
    </citation>
    <scope>NUCLEOTIDE SEQUENCE [LARGE SCALE GENOMIC DNA]</scope>
    <source>
        <strain evidence="3">zg-913</strain>
    </source>
</reference>
<comment type="caution">
    <text evidence="2">The sequence shown here is derived from an EMBL/GenBank/DDBJ whole genome shotgun (WGS) entry which is preliminary data.</text>
</comment>
<dbReference type="Gene3D" id="3.10.690.10">
    <property type="entry name" value="Bifunctional nuclease domain"/>
    <property type="match status" value="1"/>
</dbReference>
<dbReference type="SUPFAM" id="SSF103256">
    <property type="entry name" value="Hypothetical protein TM0160"/>
    <property type="match status" value="1"/>
</dbReference>
<dbReference type="InterPro" id="IPR036104">
    <property type="entry name" value="BFN_sf"/>
</dbReference>
<name>A0A7V8UT54_9CORY</name>
<accession>A0A7V8UT54</accession>
<evidence type="ECO:0000313" key="3">
    <source>
        <dbReference type="Proteomes" id="UP000577408"/>
    </source>
</evidence>
<dbReference type="GO" id="GO:0004518">
    <property type="term" value="F:nuclease activity"/>
    <property type="evidence" value="ECO:0007669"/>
    <property type="project" value="InterPro"/>
</dbReference>
<organism evidence="2 3">
    <name type="scientific">Corynebacterium wankanglinii</name>
    <dbReference type="NCBI Taxonomy" id="2735136"/>
    <lineage>
        <taxon>Bacteria</taxon>
        <taxon>Bacillati</taxon>
        <taxon>Actinomycetota</taxon>
        <taxon>Actinomycetes</taxon>
        <taxon>Mycobacteriales</taxon>
        <taxon>Corynebacteriaceae</taxon>
        <taxon>Corynebacterium</taxon>
    </lineage>
</organism>
<keyword evidence="3" id="KW-1185">Reference proteome</keyword>
<dbReference type="Proteomes" id="UP000577408">
    <property type="component" value="Unassembled WGS sequence"/>
</dbReference>
<evidence type="ECO:0000259" key="1">
    <source>
        <dbReference type="PROSITE" id="PS51658"/>
    </source>
</evidence>
<dbReference type="InterPro" id="IPR003729">
    <property type="entry name" value="Bi_nuclease_dom"/>
</dbReference>